<dbReference type="GO" id="GO:0016787">
    <property type="term" value="F:hydrolase activity"/>
    <property type="evidence" value="ECO:0007669"/>
    <property type="project" value="UniProtKB-KW"/>
</dbReference>
<keyword evidence="10" id="KW-0175">Coiled coil</keyword>
<dbReference type="Gene3D" id="3.30.420.10">
    <property type="entry name" value="Ribonuclease H-like superfamily/Ribonuclease H"/>
    <property type="match status" value="1"/>
</dbReference>
<dbReference type="InterPro" id="IPR014001">
    <property type="entry name" value="Helicase_ATP-bd"/>
</dbReference>
<dbReference type="CDD" id="cd06127">
    <property type="entry name" value="DEDDh"/>
    <property type="match status" value="1"/>
</dbReference>
<accession>A0ABU5J1F7</accession>
<dbReference type="SUPFAM" id="SSF53098">
    <property type="entry name" value="Ribonuclease H-like"/>
    <property type="match status" value="1"/>
</dbReference>
<feature type="coiled-coil region" evidence="10">
    <location>
        <begin position="584"/>
        <end position="622"/>
    </location>
</feature>
<feature type="domain" description="Helicase ATP-binding" evidence="12">
    <location>
        <begin position="248"/>
        <end position="518"/>
    </location>
</feature>
<dbReference type="SUPFAM" id="SSF52540">
    <property type="entry name" value="P-loop containing nucleoside triphosphate hydrolases"/>
    <property type="match status" value="1"/>
</dbReference>
<dbReference type="EC" id="3.1.-.-" evidence="8 9"/>
<comment type="catalytic activity">
    <reaction evidence="7">
        <text>ATP + H2O = ADP + phosphate + H(+)</text>
        <dbReference type="Rhea" id="RHEA:13065"/>
        <dbReference type="ChEBI" id="CHEBI:15377"/>
        <dbReference type="ChEBI" id="CHEBI:15378"/>
        <dbReference type="ChEBI" id="CHEBI:30616"/>
        <dbReference type="ChEBI" id="CHEBI:43474"/>
        <dbReference type="ChEBI" id="CHEBI:456216"/>
        <dbReference type="EC" id="5.6.2.3"/>
    </reaction>
</comment>
<dbReference type="Pfam" id="PF00270">
    <property type="entry name" value="DEAD"/>
    <property type="match status" value="1"/>
</dbReference>
<dbReference type="Pfam" id="PF00929">
    <property type="entry name" value="RNase_T"/>
    <property type="match status" value="1"/>
</dbReference>
<dbReference type="InterPro" id="IPR006054">
    <property type="entry name" value="DnaQ"/>
</dbReference>
<evidence type="ECO:0000313" key="15">
    <source>
        <dbReference type="Proteomes" id="UP001290455"/>
    </source>
</evidence>
<keyword evidence="2 8" id="KW-0540">Nuclease</keyword>
<dbReference type="InterPro" id="IPR001650">
    <property type="entry name" value="Helicase_C-like"/>
</dbReference>
<evidence type="ECO:0000256" key="5">
    <source>
        <dbReference type="ARBA" id="ARBA00022839"/>
    </source>
</evidence>
<evidence type="ECO:0000256" key="2">
    <source>
        <dbReference type="ARBA" id="ARBA00022722"/>
    </source>
</evidence>
<evidence type="ECO:0000256" key="10">
    <source>
        <dbReference type="SAM" id="Coils"/>
    </source>
</evidence>
<evidence type="ECO:0000256" key="6">
    <source>
        <dbReference type="ARBA" id="ARBA00022840"/>
    </source>
</evidence>
<dbReference type="SMART" id="SM00487">
    <property type="entry name" value="DEXDc"/>
    <property type="match status" value="1"/>
</dbReference>
<dbReference type="InterPro" id="IPR006555">
    <property type="entry name" value="ATP-dep_Helicase_C"/>
</dbReference>
<keyword evidence="3 8" id="KW-0547">Nucleotide-binding</keyword>
<dbReference type="InterPro" id="IPR006310">
    <property type="entry name" value="DinG"/>
</dbReference>
<organism evidence="14 15">
    <name type="scientific">Robertmurraya mangrovi</name>
    <dbReference type="NCBI Taxonomy" id="3098077"/>
    <lineage>
        <taxon>Bacteria</taxon>
        <taxon>Bacillati</taxon>
        <taxon>Bacillota</taxon>
        <taxon>Bacilli</taxon>
        <taxon>Bacillales</taxon>
        <taxon>Bacillaceae</taxon>
        <taxon>Robertmurraya</taxon>
    </lineage>
</organism>
<evidence type="ECO:0000256" key="4">
    <source>
        <dbReference type="ARBA" id="ARBA00022801"/>
    </source>
</evidence>
<dbReference type="InterPro" id="IPR036397">
    <property type="entry name" value="RNaseH_sf"/>
</dbReference>
<dbReference type="RefSeq" id="WP_322447528.1">
    <property type="nucleotide sequence ID" value="NZ_JAXOFX010000011.1"/>
</dbReference>
<evidence type="ECO:0000256" key="8">
    <source>
        <dbReference type="HAMAP-Rule" id="MF_02206"/>
    </source>
</evidence>
<name>A0ABU5J1F7_9BACI</name>
<feature type="binding site" evidence="8">
    <location>
        <begin position="283"/>
        <end position="290"/>
    </location>
    <ligand>
        <name>ATP</name>
        <dbReference type="ChEBI" id="CHEBI:30616"/>
    </ligand>
</feature>
<comment type="cofactor">
    <cofactor evidence="1">
        <name>[4Fe-4S] cluster</name>
        <dbReference type="ChEBI" id="CHEBI:49883"/>
    </cofactor>
</comment>
<dbReference type="PANTHER" id="PTHR11472">
    <property type="entry name" value="DNA REPAIR DEAD HELICASE RAD3/XP-D SUBFAMILY MEMBER"/>
    <property type="match status" value="1"/>
</dbReference>
<protein>
    <recommendedName>
        <fullName evidence="8 9">3'-5' exonuclease DinG</fullName>
        <ecNumber evidence="8 9">3.1.-.-</ecNumber>
    </recommendedName>
</protein>
<comment type="caution">
    <text evidence="8">Lacks conserved residue(s) required for the propagation of feature annotation.</text>
</comment>
<dbReference type="NCBIfam" id="TIGR00573">
    <property type="entry name" value="dnaq"/>
    <property type="match status" value="1"/>
</dbReference>
<dbReference type="PROSITE" id="PS51193">
    <property type="entry name" value="HELICASE_ATP_BIND_2"/>
    <property type="match status" value="1"/>
</dbReference>
<dbReference type="NCBIfam" id="TIGR01407">
    <property type="entry name" value="dinG_rel"/>
    <property type="match status" value="1"/>
</dbReference>
<dbReference type="EMBL" id="JAXOFX010000011">
    <property type="protein sequence ID" value="MDZ5473229.1"/>
    <property type="molecule type" value="Genomic_DNA"/>
</dbReference>
<dbReference type="InterPro" id="IPR014013">
    <property type="entry name" value="Helic_SF1/SF2_ATP-bd_DinG/Rad3"/>
</dbReference>
<dbReference type="PROSITE" id="PS51194">
    <property type="entry name" value="HELICASE_CTER"/>
    <property type="match status" value="1"/>
</dbReference>
<dbReference type="SMART" id="SM00479">
    <property type="entry name" value="EXOIII"/>
    <property type="match status" value="1"/>
</dbReference>
<dbReference type="PROSITE" id="PS51192">
    <property type="entry name" value="HELICASE_ATP_BIND_1"/>
    <property type="match status" value="1"/>
</dbReference>
<evidence type="ECO:0000313" key="14">
    <source>
        <dbReference type="EMBL" id="MDZ5473229.1"/>
    </source>
</evidence>
<sequence>MSTKFVVVDLETTGNSSKRGDKIIQLAAVVVENGKIVEQFSSYVNPEQSIPPFIEELTGITDDMVEDAPLFSELAPKVLTLLDGSYFVAHNVLFDLSFLQEEITEAGYEGFYGPVLDTVELARILLPTADSYKLNDLAYREGLDHDRPHQADSDALVTAELLLNMLERLNALPGTTLRQLLKLSGGLKSDISLLLDEYVLTRESTIEELSSELQIHRGIAIKRFHSINDLEEAGLASFPISEEEKEKLIQSALPTYEKRNAQFQMMDSIYHSFQKERHALIEAGTGVGKSLAYLLPAANTAKEKQEPVVISTYTIQLQEQLQSKEIPVLQKMLPFNLRTVLLKGRNHYLSLAKFEQSLLDEDDNYDSSLTKMQILVWLLETETGDFDELNLSSGGMLYWNRIKHDETVFMQNKSWISYDFYLRARHDAQKADLIITNHSLLLTDIVAEHPILPKYHYAIIDEGHHLEKAAGKFFGQTLDYLSIRLLLSQFGLPEQRQHQYHLDHLIKETGLDQKGELLHSFEVNRLYNELTFEMDELFKTIGIFAKKKARKSSFHRISCRVVEQESLKEWKSVIVNGERFYFLLKDLEQYLDQSVTKLKDLTDSLKEDQKRLVEELISYKEEIIQTMGTIKGILLQPSTEQVTWVEMDVRAAQNATTIYSQPVSISSYLTEQFFEQKKSVVITSATLSVNQSFEYMLEELGLHSDNCHLEQIESPFNYEEQVKLIIPNDLPEINSVPLNDYVIAITDHIIAIAEATKGRMLILFTSHDMLKKTYELMKDSGLLEDFAIIAQGISGGSRTRLTRNFQRFDKAILLGTSSFWEGVDIPGEDLSCLIIVRLPFTPPDDPLAEAKCEKVKQKGRNPFNDYSVPEAVIRFKQGFGRLIRTGSDRGFVFVFDKRIISTRYGKAFLKSIPPVSVSQKDITEIVDTIETWL</sequence>
<dbReference type="InterPro" id="IPR027417">
    <property type="entry name" value="P-loop_NTPase"/>
</dbReference>
<dbReference type="PANTHER" id="PTHR11472:SF34">
    <property type="entry name" value="REGULATOR OF TELOMERE ELONGATION HELICASE 1"/>
    <property type="match status" value="1"/>
</dbReference>
<keyword evidence="4 8" id="KW-0378">Hydrolase</keyword>
<proteinExistence type="inferred from homology"/>
<comment type="caution">
    <text evidence="14">The sequence shown here is derived from an EMBL/GenBank/DDBJ whole genome shotgun (WGS) entry which is preliminary data.</text>
</comment>
<reference evidence="14 15" key="1">
    <citation type="submission" date="2023-11" db="EMBL/GenBank/DDBJ databases">
        <title>Bacillus jintuensis, isolated from a mudflat on the Beibu Gulf coast.</title>
        <authorList>
            <person name="Li M."/>
        </authorList>
    </citation>
    <scope>NUCLEOTIDE SEQUENCE [LARGE SCALE GENOMIC DNA]</scope>
    <source>
        <strain evidence="14 15">31A1R</strain>
    </source>
</reference>
<dbReference type="InterPro" id="IPR045028">
    <property type="entry name" value="DinG/Rad3-like"/>
</dbReference>
<evidence type="ECO:0000256" key="9">
    <source>
        <dbReference type="RuleBase" id="RU364106"/>
    </source>
</evidence>
<evidence type="ECO:0000259" key="13">
    <source>
        <dbReference type="PROSITE" id="PS51194"/>
    </source>
</evidence>
<gene>
    <name evidence="8 9 14" type="primary">dinG</name>
    <name evidence="14" type="ORF">SM124_16040</name>
</gene>
<evidence type="ECO:0000256" key="3">
    <source>
        <dbReference type="ARBA" id="ARBA00022741"/>
    </source>
</evidence>
<dbReference type="InterPro" id="IPR011545">
    <property type="entry name" value="DEAD/DEAH_box_helicase_dom"/>
</dbReference>
<comment type="function">
    <text evidence="8 9">3'-5' exonuclease.</text>
</comment>
<feature type="domain" description="Helicase C-terminal" evidence="13">
    <location>
        <begin position="744"/>
        <end position="923"/>
    </location>
</feature>
<keyword evidence="5 8" id="KW-0269">Exonuclease</keyword>
<dbReference type="HAMAP" id="MF_02206">
    <property type="entry name" value="DinG_exonucl"/>
    <property type="match status" value="1"/>
</dbReference>
<evidence type="ECO:0000259" key="11">
    <source>
        <dbReference type="PROSITE" id="PS51192"/>
    </source>
</evidence>
<dbReference type="Proteomes" id="UP001290455">
    <property type="component" value="Unassembled WGS sequence"/>
</dbReference>
<keyword evidence="15" id="KW-1185">Reference proteome</keyword>
<dbReference type="SMART" id="SM00491">
    <property type="entry name" value="HELICc2"/>
    <property type="match status" value="1"/>
</dbReference>
<dbReference type="Gene3D" id="3.40.50.300">
    <property type="entry name" value="P-loop containing nucleotide triphosphate hydrolases"/>
    <property type="match status" value="2"/>
</dbReference>
<evidence type="ECO:0000256" key="1">
    <source>
        <dbReference type="ARBA" id="ARBA00001966"/>
    </source>
</evidence>
<comment type="similarity">
    <text evidence="8 9">Belongs to the helicase family. DinG subfamily. Type 2 sub-subfamily.</text>
</comment>
<feature type="domain" description="Helicase ATP-binding" evidence="11">
    <location>
        <begin position="270"/>
        <end position="488"/>
    </location>
</feature>
<dbReference type="GO" id="GO:0003678">
    <property type="term" value="F:DNA helicase activity"/>
    <property type="evidence" value="ECO:0007669"/>
    <property type="project" value="UniProtKB-EC"/>
</dbReference>
<evidence type="ECO:0000256" key="7">
    <source>
        <dbReference type="ARBA" id="ARBA00048954"/>
    </source>
</evidence>
<keyword evidence="6 8" id="KW-0067">ATP-binding</keyword>
<evidence type="ECO:0000259" key="12">
    <source>
        <dbReference type="PROSITE" id="PS51193"/>
    </source>
</evidence>
<dbReference type="NCBIfam" id="NF005981">
    <property type="entry name" value="PRK08074.1"/>
    <property type="match status" value="1"/>
</dbReference>
<keyword evidence="14" id="KW-0347">Helicase</keyword>
<dbReference type="Pfam" id="PF13307">
    <property type="entry name" value="Helicase_C_2"/>
    <property type="match status" value="1"/>
</dbReference>
<dbReference type="InterPro" id="IPR013520">
    <property type="entry name" value="Ribonucl_H"/>
</dbReference>
<dbReference type="InterPro" id="IPR012337">
    <property type="entry name" value="RNaseH-like_sf"/>
</dbReference>